<accession>A0AAV7IKL3</accession>
<dbReference type="Proteomes" id="UP000826195">
    <property type="component" value="Unassembled WGS sequence"/>
</dbReference>
<keyword evidence="5 15" id="KW-0472">Membrane</keyword>
<dbReference type="Pfam" id="PF05602">
    <property type="entry name" value="CLPTM1"/>
    <property type="match status" value="1"/>
</dbReference>
<proteinExistence type="inferred from homology"/>
<evidence type="ECO:0000256" key="14">
    <source>
        <dbReference type="ARBA" id="ARBA00093208"/>
    </source>
</evidence>
<evidence type="ECO:0000256" key="10">
    <source>
        <dbReference type="ARBA" id="ARBA00040905"/>
    </source>
</evidence>
<gene>
    <name evidence="16" type="ORF">KQX54_007852</name>
</gene>
<evidence type="ECO:0000256" key="1">
    <source>
        <dbReference type="ARBA" id="ARBA00004141"/>
    </source>
</evidence>
<feature type="transmembrane region" description="Helical" evidence="15">
    <location>
        <begin position="404"/>
        <end position="423"/>
    </location>
</feature>
<evidence type="ECO:0000256" key="13">
    <source>
        <dbReference type="ARBA" id="ARBA00045827"/>
    </source>
</evidence>
<evidence type="ECO:0000256" key="4">
    <source>
        <dbReference type="ARBA" id="ARBA00022989"/>
    </source>
</evidence>
<keyword evidence="4 15" id="KW-1133">Transmembrane helix</keyword>
<reference evidence="16 17" key="1">
    <citation type="journal article" date="2021" name="J. Hered.">
        <title>A chromosome-level genome assembly of the parasitoid wasp, Cotesia glomerata (Hymenoptera: Braconidae).</title>
        <authorList>
            <person name="Pinto B.J."/>
            <person name="Weis J.J."/>
            <person name="Gamble T."/>
            <person name="Ode P.J."/>
            <person name="Paul R."/>
            <person name="Zaspel J.M."/>
        </authorList>
    </citation>
    <scope>NUCLEOTIDE SEQUENCE [LARGE SCALE GENOMIC DNA]</scope>
    <source>
        <strain evidence="16">CgM1</strain>
    </source>
</reference>
<evidence type="ECO:0000256" key="7">
    <source>
        <dbReference type="ARBA" id="ARBA00024631"/>
    </source>
</evidence>
<evidence type="ECO:0000256" key="9">
    <source>
        <dbReference type="ARBA" id="ARBA00036810"/>
    </source>
</evidence>
<protein>
    <recommendedName>
        <fullName evidence="10">Lipid scramblase CLPTM1L</fullName>
    </recommendedName>
    <alternativeName>
        <fullName evidence="12">Cisplatin resistance-related protein 9</fullName>
    </alternativeName>
    <alternativeName>
        <fullName evidence="11">Cleft lip and palate transmembrane protein 1-like protein</fullName>
    </alternativeName>
</protein>
<name>A0AAV7IKL3_COTGL</name>
<evidence type="ECO:0000256" key="15">
    <source>
        <dbReference type="SAM" id="Phobius"/>
    </source>
</evidence>
<evidence type="ECO:0000256" key="5">
    <source>
        <dbReference type="ARBA" id="ARBA00023136"/>
    </source>
</evidence>
<evidence type="ECO:0000256" key="8">
    <source>
        <dbReference type="ARBA" id="ARBA00035895"/>
    </source>
</evidence>
<dbReference type="AlphaFoldDB" id="A0AAV7IKL3"/>
<keyword evidence="17" id="KW-1185">Reference proteome</keyword>
<feature type="transmembrane region" description="Helical" evidence="15">
    <location>
        <begin position="281"/>
        <end position="302"/>
    </location>
</feature>
<dbReference type="GO" id="GO:0016020">
    <property type="term" value="C:membrane"/>
    <property type="evidence" value="ECO:0007669"/>
    <property type="project" value="UniProtKB-SubCell"/>
</dbReference>
<evidence type="ECO:0000256" key="12">
    <source>
        <dbReference type="ARBA" id="ARBA00043155"/>
    </source>
</evidence>
<dbReference type="PANTHER" id="PTHR21347:SF0">
    <property type="entry name" value="LIPID SCRAMBLASE CLPTM1L"/>
    <property type="match status" value="1"/>
</dbReference>
<evidence type="ECO:0000256" key="3">
    <source>
        <dbReference type="ARBA" id="ARBA00022692"/>
    </source>
</evidence>
<sequence>MLRPSFTVLFSGAFIGYIIYSIYGISLLFTPPSCEPGKACIKSFLNADPQLHLYLFTSPSSKPLSNDASLVHSMLNFDYTIPHTMPLSLEILVKTRNNGTLFLHVIIVPKSKTRGNSFNELLKDPHAVYTRIKMTQFAVPQAETFNLLGDKKSPDASKIKNNKIKTVSHLRTRITFTLVTDTPELPVKNIPAELVPNIRLIGNNMFLPIINYDFLQTRYKDLETIVGDRRFMNVTVMYTPISIGKLRLILHVKTAMEGLKNLGFSDKDVDEVKGIYADTNVYLLAGTIFIASMHLLFDFLAFKNDISFWRSKGSFEGLSVSTIVWRAFSQAIIFFYLLDEGSSLLVLIPAGIGTLIELWKTKKVLRLEIVRSGGIIPKLRLQKDGKSHEEESKTRQFDAESMRYLTYLLYPLVISGAIYSLIYQPHKSWYSWSINSLVNGVYAFGFLFMLPQLFVNYKLKSVAHLPWRAFMYKAFNTFIDDVFAFIITMPVAHRVACFRDDIIFLIYLYQRWLYPVDKNRRDTVTISEDLNPSVVENKSVDKKNN</sequence>
<comment type="caution">
    <text evidence="16">The sequence shown here is derived from an EMBL/GenBank/DDBJ whole genome shotgun (WGS) entry which is preliminary data.</text>
</comment>
<evidence type="ECO:0000313" key="17">
    <source>
        <dbReference type="Proteomes" id="UP000826195"/>
    </source>
</evidence>
<comment type="function">
    <text evidence="13">Scramblase that mediates the translocation of glucosaminylphosphatidylinositol (alpha-D-GlcN-(1-6)-(1,2-diacyl-sn-glycero-3-phospho)-1D-myo-inositol, GlcN-PI) across the endoplasmic reticulum (ER) membrane, from the cytosolic leaflet to the luminal leaflet of the ER membrane, where it participates in the biosynthesis of glycosylphosphatidylinositol (GPI). GPI is a lipid glycoconjugate involved in post-translational modification of proteins. Can also translocate 1,2-diacyl-sn-glycero-3-phospho-(1D-myo-inositol) (phosphatidylinositol or PI), as well as several other phospholipids (1,2-diacyl-sn-glycero-3-phosphocholine, 1,2-diacyl-sn-glycero-3-phosphoethanolamine), and N-acetylglucosaminylphosphatidylinositol (GlcNAc-PI) in vitro.</text>
</comment>
<dbReference type="GO" id="GO:0012505">
    <property type="term" value="C:endomembrane system"/>
    <property type="evidence" value="ECO:0007669"/>
    <property type="project" value="TreeGrafter"/>
</dbReference>
<evidence type="ECO:0000256" key="6">
    <source>
        <dbReference type="ARBA" id="ARBA00024615"/>
    </source>
</evidence>
<comment type="similarity">
    <text evidence="2">Belongs to the CLPTM1 family.</text>
</comment>
<evidence type="ECO:0000256" key="2">
    <source>
        <dbReference type="ARBA" id="ARBA00009310"/>
    </source>
</evidence>
<comment type="catalytic activity">
    <reaction evidence="14">
        <text>a 6-(alpha-D-glucosaminyl)-1-(1,2-diacyl-sn-glycero-3-phospho)-1D-myo-inositol(in) = a 6-(alpha-D-glucosaminyl)-1-(1,2-diacyl-sn-glycero-3-phospho)-1D-myo-inositol(out)</text>
        <dbReference type="Rhea" id="RHEA:71491"/>
        <dbReference type="ChEBI" id="CHEBI:57997"/>
    </reaction>
</comment>
<dbReference type="PANTHER" id="PTHR21347">
    <property type="entry name" value="CLEFT LIP AND PALATE ASSOCIATED TRANSMEMBRANE PROTEIN-RELATED"/>
    <property type="match status" value="1"/>
</dbReference>
<comment type="catalytic activity">
    <reaction evidence="8">
        <text>a 1,2-diacyl-sn-glycero-3-phospho-(1D-myo-inositol)(in) = a 1,2-diacyl-sn-glycero-3-phospho-(1D-myo-inositol)(out)</text>
        <dbReference type="Rhea" id="RHEA:38691"/>
        <dbReference type="ChEBI" id="CHEBI:57880"/>
    </reaction>
</comment>
<feature type="transmembrane region" description="Helical" evidence="15">
    <location>
        <begin position="429"/>
        <end position="450"/>
    </location>
</feature>
<evidence type="ECO:0000313" key="16">
    <source>
        <dbReference type="EMBL" id="KAH0554128.1"/>
    </source>
</evidence>
<comment type="subcellular location">
    <subcellularLocation>
        <location evidence="1">Membrane</location>
        <topology evidence="1">Multi-pass membrane protein</topology>
    </subcellularLocation>
</comment>
<dbReference type="EMBL" id="JAHXZJ010001119">
    <property type="protein sequence ID" value="KAH0554128.1"/>
    <property type="molecule type" value="Genomic_DNA"/>
</dbReference>
<comment type="catalytic activity">
    <reaction evidence="6">
        <text>a 1,2-diacyl-sn-glycero-3-phosphoethanolamine(in) = a 1,2-diacyl-sn-glycero-3-phosphoethanolamine(out)</text>
        <dbReference type="Rhea" id="RHEA:38895"/>
        <dbReference type="ChEBI" id="CHEBI:64612"/>
    </reaction>
</comment>
<evidence type="ECO:0000256" key="11">
    <source>
        <dbReference type="ARBA" id="ARBA00042320"/>
    </source>
</evidence>
<organism evidence="16 17">
    <name type="scientific">Cotesia glomerata</name>
    <name type="common">Lepidopteran parasitic wasp</name>
    <name type="synonym">Apanteles glomeratus</name>
    <dbReference type="NCBI Taxonomy" id="32391"/>
    <lineage>
        <taxon>Eukaryota</taxon>
        <taxon>Metazoa</taxon>
        <taxon>Ecdysozoa</taxon>
        <taxon>Arthropoda</taxon>
        <taxon>Hexapoda</taxon>
        <taxon>Insecta</taxon>
        <taxon>Pterygota</taxon>
        <taxon>Neoptera</taxon>
        <taxon>Endopterygota</taxon>
        <taxon>Hymenoptera</taxon>
        <taxon>Apocrita</taxon>
        <taxon>Ichneumonoidea</taxon>
        <taxon>Braconidae</taxon>
        <taxon>Microgastrinae</taxon>
        <taxon>Cotesia</taxon>
    </lineage>
</organism>
<keyword evidence="3 15" id="KW-0812">Transmembrane</keyword>
<comment type="catalytic activity">
    <reaction evidence="9">
        <text>6-(alpha-D-glucosaminyl)-(1-octadecanoyl,2-(9Z)-octadecenoyl-sn-glycero-3-phospho)-1D-myo-inositol(in) = 6-(alpha-D-glucosaminyl)-(1-octadecanoyl,2-(9Z)-octadecenoyl-sn-glycero-3-phospho)-1D-myo-inositol(out)</text>
        <dbReference type="Rhea" id="RHEA:71495"/>
        <dbReference type="ChEBI" id="CHEBI:190691"/>
    </reaction>
</comment>
<feature type="transmembrane region" description="Helical" evidence="15">
    <location>
        <begin position="7"/>
        <end position="29"/>
    </location>
</feature>
<comment type="catalytic activity">
    <reaction evidence="7">
        <text>a 1,2-diacyl-sn-glycero-3-phosphocholine(in) = a 1,2-diacyl-sn-glycero-3-phosphocholine(out)</text>
        <dbReference type="Rhea" id="RHEA:38571"/>
        <dbReference type="ChEBI" id="CHEBI:57643"/>
    </reaction>
</comment>
<dbReference type="InterPro" id="IPR008429">
    <property type="entry name" value="CLPTM1"/>
</dbReference>